<dbReference type="Proteomes" id="UP000289152">
    <property type="component" value="Unassembled WGS sequence"/>
</dbReference>
<dbReference type="InParanoid" id="A0A4Q1BM90"/>
<dbReference type="OrthoDB" id="1894652at2759"/>
<dbReference type="VEuPathDB" id="FungiDB:TREMEDRAFT_61435"/>
<name>A0A4Q1BM90_TREME</name>
<keyword evidence="3" id="KW-1185">Reference proteome</keyword>
<dbReference type="AlphaFoldDB" id="A0A4Q1BM90"/>
<evidence type="ECO:0008006" key="4">
    <source>
        <dbReference type="Google" id="ProtNLM"/>
    </source>
</evidence>
<organism evidence="2 3">
    <name type="scientific">Tremella mesenterica</name>
    <name type="common">Jelly fungus</name>
    <dbReference type="NCBI Taxonomy" id="5217"/>
    <lineage>
        <taxon>Eukaryota</taxon>
        <taxon>Fungi</taxon>
        <taxon>Dikarya</taxon>
        <taxon>Basidiomycota</taxon>
        <taxon>Agaricomycotina</taxon>
        <taxon>Tremellomycetes</taxon>
        <taxon>Tremellales</taxon>
        <taxon>Tremellaceae</taxon>
        <taxon>Tremella</taxon>
    </lineage>
</organism>
<feature type="signal peptide" evidence="1">
    <location>
        <begin position="1"/>
        <end position="21"/>
    </location>
</feature>
<evidence type="ECO:0000313" key="3">
    <source>
        <dbReference type="Proteomes" id="UP000289152"/>
    </source>
</evidence>
<evidence type="ECO:0000313" key="2">
    <source>
        <dbReference type="EMBL" id="RXK38929.1"/>
    </source>
</evidence>
<dbReference type="STRING" id="5217.A0A4Q1BM90"/>
<reference evidence="2 3" key="1">
    <citation type="submission" date="2016-06" db="EMBL/GenBank/DDBJ databases">
        <title>Evolution of pathogenesis and genome organization in the Tremellales.</title>
        <authorList>
            <person name="Cuomo C."/>
            <person name="Litvintseva A."/>
            <person name="Heitman J."/>
            <person name="Chen Y."/>
            <person name="Sun S."/>
            <person name="Springer D."/>
            <person name="Dromer F."/>
            <person name="Young S."/>
            <person name="Zeng Q."/>
            <person name="Chapman S."/>
            <person name="Gujja S."/>
            <person name="Saif S."/>
            <person name="Birren B."/>
        </authorList>
    </citation>
    <scope>NUCLEOTIDE SEQUENCE [LARGE SCALE GENOMIC DNA]</scope>
    <source>
        <strain evidence="2 3">ATCC 28783</strain>
    </source>
</reference>
<protein>
    <recommendedName>
        <fullName evidence="4">ER membrane protein complex subunit 10</fullName>
    </recommendedName>
</protein>
<dbReference type="EMBL" id="SDIL01000039">
    <property type="protein sequence ID" value="RXK38929.1"/>
    <property type="molecule type" value="Genomic_DNA"/>
</dbReference>
<proteinExistence type="predicted"/>
<keyword evidence="1" id="KW-0732">Signal</keyword>
<feature type="chain" id="PRO_5020509958" description="ER membrane protein complex subunit 10" evidence="1">
    <location>
        <begin position="22"/>
        <end position="237"/>
    </location>
</feature>
<accession>A0A4Q1BM90</accession>
<evidence type="ECO:0000256" key="1">
    <source>
        <dbReference type="SAM" id="SignalP"/>
    </source>
</evidence>
<gene>
    <name evidence="2" type="ORF">M231_03774</name>
</gene>
<comment type="caution">
    <text evidence="2">The sequence shown here is derived from an EMBL/GenBank/DDBJ whole genome shotgun (WGS) entry which is preliminary data.</text>
</comment>
<sequence>MRGTRILPTAILFAQVHLTIATRYPLYHRHLSYQPESFVPYGHVEITPPQALDTSSETSVLNSKESWNVSLDIAEAEDLQWEPESGDGRNESQAGMELGWYQIMLEDDGRELVGSTKACYLSTSIPNIHIHLSTIGKPISISLSSSHIPKNGSCPLINLPITSVRVKNQILKVILDYPIIVQEPKLSPPPNLDPFGLPIIPPPEKTFLQKYWMPLLGVGVFLVSQMADPDRGGGGSR</sequence>